<dbReference type="PROSITE" id="PS51186">
    <property type="entry name" value="GNAT"/>
    <property type="match status" value="1"/>
</dbReference>
<evidence type="ECO:0000256" key="12">
    <source>
        <dbReference type="ARBA" id="ARBA00023315"/>
    </source>
</evidence>
<comment type="catalytic activity">
    <reaction evidence="14">
        <text>uridine(34) in tRNA + acetyl-CoA + S-adenosyl-L-methionine + H2O = 5-(carboxymethyl)uridine(34) in tRNA + 5'-deoxyadenosine + L-methionine + CoA + 2 H(+)</text>
        <dbReference type="Rhea" id="RHEA:61020"/>
        <dbReference type="Rhea" id="RHEA-COMP:10407"/>
        <dbReference type="Rhea" id="RHEA-COMP:11727"/>
        <dbReference type="ChEBI" id="CHEBI:15377"/>
        <dbReference type="ChEBI" id="CHEBI:15378"/>
        <dbReference type="ChEBI" id="CHEBI:17319"/>
        <dbReference type="ChEBI" id="CHEBI:57287"/>
        <dbReference type="ChEBI" id="CHEBI:57288"/>
        <dbReference type="ChEBI" id="CHEBI:57844"/>
        <dbReference type="ChEBI" id="CHEBI:59789"/>
        <dbReference type="ChEBI" id="CHEBI:65315"/>
        <dbReference type="ChEBI" id="CHEBI:74882"/>
        <dbReference type="EC" id="2.3.1.311"/>
    </reaction>
    <physiologicalReaction direction="left-to-right" evidence="14">
        <dbReference type="Rhea" id="RHEA:61021"/>
    </physiologicalReaction>
</comment>
<evidence type="ECO:0000259" key="17">
    <source>
        <dbReference type="PROSITE" id="PS51918"/>
    </source>
</evidence>
<keyword evidence="8 15" id="KW-0479">Metal-binding</keyword>
<organism evidence="18 19">
    <name type="scientific">Methanochimaera problematica</name>
    <dbReference type="NCBI Taxonomy" id="2609417"/>
    <lineage>
        <taxon>Archaea</taxon>
        <taxon>Methanobacteriati</taxon>
        <taxon>Methanobacteriota</taxon>
        <taxon>Stenosarchaea group</taxon>
        <taxon>Methanomicrobia</taxon>
        <taxon>Methanomicrobiales</taxon>
        <taxon>Methanomicrobiaceae</taxon>
        <taxon>Methanochimaera</taxon>
    </lineage>
</organism>
<dbReference type="PIRSF" id="PIRSF005669">
    <property type="entry name" value="Hist_AcTrfase_ELP3"/>
    <property type="match status" value="1"/>
</dbReference>
<evidence type="ECO:0000313" key="19">
    <source>
        <dbReference type="Proteomes" id="UP001301797"/>
    </source>
</evidence>
<dbReference type="GO" id="GO:0000049">
    <property type="term" value="F:tRNA binding"/>
    <property type="evidence" value="ECO:0007669"/>
    <property type="project" value="UniProtKB-KW"/>
</dbReference>
<evidence type="ECO:0000256" key="2">
    <source>
        <dbReference type="ARBA" id="ARBA00005494"/>
    </source>
</evidence>
<dbReference type="SMART" id="SM00729">
    <property type="entry name" value="Elp3"/>
    <property type="match status" value="1"/>
</dbReference>
<feature type="domain" description="Radical SAM core" evidence="17">
    <location>
        <begin position="90"/>
        <end position="381"/>
    </location>
</feature>
<feature type="binding site" evidence="15">
    <location>
        <position position="115"/>
    </location>
    <ligand>
        <name>[4Fe-4S] cluster</name>
        <dbReference type="ChEBI" id="CHEBI:49883"/>
        <note>4Fe-4S-S-AdoMet</note>
    </ligand>
</feature>
<comment type="cofactor">
    <cofactor evidence="15">
        <name>[4Fe-4S] cluster</name>
        <dbReference type="ChEBI" id="CHEBI:49883"/>
    </cofactor>
    <text evidence="15">Binds 1 [4Fe-4S] cluster. The cluster is coordinated with 3 cysteines and an exchangeable S-adenosyl-L-methionine.</text>
</comment>
<keyword evidence="3" id="KW-0004">4Fe-4S</keyword>
<evidence type="ECO:0000256" key="4">
    <source>
        <dbReference type="ARBA" id="ARBA00022555"/>
    </source>
</evidence>
<dbReference type="InterPro" id="IPR006638">
    <property type="entry name" value="Elp3/MiaA/NifB-like_rSAM"/>
</dbReference>
<dbReference type="InterPro" id="IPR023404">
    <property type="entry name" value="rSAM_horseshoe"/>
</dbReference>
<feature type="binding site" evidence="15">
    <location>
        <position position="107"/>
    </location>
    <ligand>
        <name>[4Fe-4S] cluster</name>
        <dbReference type="ChEBI" id="CHEBI:49883"/>
        <note>4Fe-4S-S-AdoMet</note>
    </ligand>
</feature>
<evidence type="ECO:0000256" key="11">
    <source>
        <dbReference type="ARBA" id="ARBA00023014"/>
    </source>
</evidence>
<sequence length="547" mass="62641">MRHQLSTLQVQFLKRLPLKTNSTDKSPIFREIISRILSDAKSPADVQKIKASVAKKYSLNSFPRNSDIFSSATDEEKEILRAYLQVKPARTISGVAPVAVMTSPHKCPHGICLPCPGGPENPLFKSPQSYTGEEPAALRARQLEYDPYVQVQARLKQFEELGHHIDKAELIVMGGTMTAREPEYQEWFMRTCIRAMNEYGKENRGDIFTFEELCRENETSRVRCIAVTFETRPDWCKKDHINKMLSLGVTKVELGVQQIEDRILDYNRRGHLVADSVEANCLLRDAGIKVGFHIMPNLPSATIEDDKKMFDTLFTDERFCPDFLKIYPTLVTPGSEIESLWEKGEYSIYDEDKLIDLIAYGKSKLPEYVRLQRVQRDIPAKLIVAGSHFSNFRQLAKNRLIEKGGKCRCIRCREAGRNIVTEEPSIEILKYQCCNGEEYFIQATANDALIGFIRLRLADPLWRDELKEAALVRELHVYGALVPLADTPKGYQWQHKSYGDRLLKKAEEIAKEKGYKQVAIMSGIGVRPYYKKRGYERRGPYMIKELA</sequence>
<dbReference type="Gene3D" id="3.80.30.20">
    <property type="entry name" value="tm_1862 like domain"/>
    <property type="match status" value="1"/>
</dbReference>
<keyword evidence="4" id="KW-0820">tRNA-binding</keyword>
<dbReference type="GO" id="GO:0046872">
    <property type="term" value="F:metal ion binding"/>
    <property type="evidence" value="ECO:0007669"/>
    <property type="project" value="UniProtKB-KW"/>
</dbReference>
<evidence type="ECO:0000256" key="15">
    <source>
        <dbReference type="PIRSR" id="PIRSR005669-1"/>
    </source>
</evidence>
<evidence type="ECO:0000256" key="7">
    <source>
        <dbReference type="ARBA" id="ARBA00022694"/>
    </source>
</evidence>
<evidence type="ECO:0000256" key="14">
    <source>
        <dbReference type="ARBA" id="ARBA00047372"/>
    </source>
</evidence>
<dbReference type="SFLD" id="SFLDG01086">
    <property type="entry name" value="elongater_protein-like"/>
    <property type="match status" value="1"/>
</dbReference>
<dbReference type="PANTHER" id="PTHR11135:SF7">
    <property type="entry name" value="TRNA URIDINE(34) ACETYLTRANSFERASE"/>
    <property type="match status" value="1"/>
</dbReference>
<evidence type="ECO:0000313" key="18">
    <source>
        <dbReference type="EMBL" id="WOF15850.1"/>
    </source>
</evidence>
<dbReference type="CDD" id="cd01335">
    <property type="entry name" value="Radical_SAM"/>
    <property type="match status" value="1"/>
</dbReference>
<feature type="binding site" evidence="15">
    <location>
        <position position="112"/>
    </location>
    <ligand>
        <name>[4Fe-4S] cluster</name>
        <dbReference type="ChEBI" id="CHEBI:49883"/>
        <note>4Fe-4S-S-AdoMet</note>
    </ligand>
</feature>
<name>A0AA97FAK1_9EURY</name>
<dbReference type="PANTHER" id="PTHR11135">
    <property type="entry name" value="HISTONE ACETYLTRANSFERASE-RELATED"/>
    <property type="match status" value="1"/>
</dbReference>
<dbReference type="SUPFAM" id="SSF55729">
    <property type="entry name" value="Acyl-CoA N-acyltransferases (Nat)"/>
    <property type="match status" value="1"/>
</dbReference>
<keyword evidence="11 15" id="KW-0411">Iron-sulfur</keyword>
<evidence type="ECO:0000256" key="3">
    <source>
        <dbReference type="ARBA" id="ARBA00022485"/>
    </source>
</evidence>
<accession>A0AA97FAK1</accession>
<dbReference type="CDD" id="cd04301">
    <property type="entry name" value="NAT_SF"/>
    <property type="match status" value="1"/>
</dbReference>
<evidence type="ECO:0000256" key="10">
    <source>
        <dbReference type="ARBA" id="ARBA00023004"/>
    </source>
</evidence>
<evidence type="ECO:0000256" key="9">
    <source>
        <dbReference type="ARBA" id="ARBA00022884"/>
    </source>
</evidence>
<dbReference type="Gene3D" id="3.40.630.30">
    <property type="match status" value="1"/>
</dbReference>
<comment type="pathway">
    <text evidence="1">tRNA modification.</text>
</comment>
<dbReference type="InterPro" id="IPR032432">
    <property type="entry name" value="Radical_SAM_C"/>
</dbReference>
<dbReference type="GO" id="GO:0051539">
    <property type="term" value="F:4 iron, 4 sulfur cluster binding"/>
    <property type="evidence" value="ECO:0007669"/>
    <property type="project" value="UniProtKB-KW"/>
</dbReference>
<keyword evidence="5" id="KW-0808">Transferase</keyword>
<dbReference type="EMBL" id="CP043875">
    <property type="protein sequence ID" value="WOF15850.1"/>
    <property type="molecule type" value="Genomic_DNA"/>
</dbReference>
<dbReference type="Pfam" id="PF16199">
    <property type="entry name" value="Radical_SAM_C"/>
    <property type="match status" value="1"/>
</dbReference>
<dbReference type="SFLD" id="SFLDF00344">
    <property type="entry name" value="ELP3-like"/>
    <property type="match status" value="1"/>
</dbReference>
<evidence type="ECO:0000256" key="1">
    <source>
        <dbReference type="ARBA" id="ARBA00005217"/>
    </source>
</evidence>
<keyword evidence="7" id="KW-0819">tRNA processing</keyword>
<dbReference type="KEGG" id="mefw:F1737_03635"/>
<evidence type="ECO:0000256" key="13">
    <source>
        <dbReference type="ARBA" id="ARBA00044771"/>
    </source>
</evidence>
<dbReference type="RefSeq" id="WP_408669678.1">
    <property type="nucleotide sequence ID" value="NZ_CP043875.1"/>
</dbReference>
<evidence type="ECO:0000259" key="16">
    <source>
        <dbReference type="PROSITE" id="PS51186"/>
    </source>
</evidence>
<dbReference type="Pfam" id="PF00583">
    <property type="entry name" value="Acetyltransf_1"/>
    <property type="match status" value="1"/>
</dbReference>
<proteinExistence type="inferred from homology"/>
<dbReference type="GO" id="GO:0002926">
    <property type="term" value="P:tRNA wobble base 5-methoxycarbonylmethyl-2-thiouridinylation"/>
    <property type="evidence" value="ECO:0007669"/>
    <property type="project" value="TreeGrafter"/>
</dbReference>
<dbReference type="InterPro" id="IPR007197">
    <property type="entry name" value="rSAM"/>
</dbReference>
<keyword evidence="12" id="KW-0012">Acyltransferase</keyword>
<evidence type="ECO:0000256" key="8">
    <source>
        <dbReference type="ARBA" id="ARBA00022723"/>
    </source>
</evidence>
<dbReference type="Pfam" id="PF23613">
    <property type="entry name" value="ELP3_N"/>
    <property type="match status" value="1"/>
</dbReference>
<gene>
    <name evidence="18" type="ORF">F1737_03635</name>
</gene>
<dbReference type="PROSITE" id="PS51918">
    <property type="entry name" value="RADICAL_SAM"/>
    <property type="match status" value="1"/>
</dbReference>
<dbReference type="GO" id="GO:0005737">
    <property type="term" value="C:cytoplasm"/>
    <property type="evidence" value="ECO:0007669"/>
    <property type="project" value="TreeGrafter"/>
</dbReference>
<dbReference type="EC" id="2.3.1.311" evidence="13"/>
<keyword evidence="6" id="KW-0949">S-adenosyl-L-methionine</keyword>
<dbReference type="SFLD" id="SFLDS00029">
    <property type="entry name" value="Radical_SAM"/>
    <property type="match status" value="1"/>
</dbReference>
<dbReference type="InterPro" id="IPR039661">
    <property type="entry name" value="ELP3"/>
</dbReference>
<feature type="domain" description="N-acetyltransferase" evidence="16">
    <location>
        <begin position="390"/>
        <end position="547"/>
    </location>
</feature>
<evidence type="ECO:0000256" key="5">
    <source>
        <dbReference type="ARBA" id="ARBA00022679"/>
    </source>
</evidence>
<dbReference type="InterPro" id="IPR034687">
    <property type="entry name" value="ELP3-like"/>
</dbReference>
<dbReference type="InterPro" id="IPR056591">
    <property type="entry name" value="ELP3-like_N"/>
</dbReference>
<evidence type="ECO:0000256" key="6">
    <source>
        <dbReference type="ARBA" id="ARBA00022691"/>
    </source>
</evidence>
<dbReference type="AlphaFoldDB" id="A0AA97FAK1"/>
<dbReference type="GO" id="GO:0106261">
    <property type="term" value="F:tRNA uridine(34) acetyltransferase activity"/>
    <property type="evidence" value="ECO:0007669"/>
    <property type="project" value="UniProtKB-EC"/>
</dbReference>
<dbReference type="InterPro" id="IPR058240">
    <property type="entry name" value="rSAM_sf"/>
</dbReference>
<dbReference type="InterPro" id="IPR000182">
    <property type="entry name" value="GNAT_dom"/>
</dbReference>
<dbReference type="InterPro" id="IPR016181">
    <property type="entry name" value="Acyl_CoA_acyltransferase"/>
</dbReference>
<dbReference type="Pfam" id="PF04055">
    <property type="entry name" value="Radical_SAM"/>
    <property type="match status" value="1"/>
</dbReference>
<dbReference type="GeneID" id="85229230"/>
<keyword evidence="9" id="KW-0694">RNA-binding</keyword>
<protein>
    <recommendedName>
        <fullName evidence="13">tRNA carboxymethyluridine synthase</fullName>
        <ecNumber evidence="13">2.3.1.311</ecNumber>
    </recommendedName>
</protein>
<dbReference type="NCBIfam" id="TIGR01211">
    <property type="entry name" value="ELP3"/>
    <property type="match status" value="1"/>
</dbReference>
<reference evidence="18 19" key="1">
    <citation type="submission" date="2019-09" db="EMBL/GenBank/DDBJ databases">
        <title>The complete genome of Methanoplanus sp. FWC-SCC4.</title>
        <authorList>
            <person name="Chen S.-C."/>
            <person name="Zhou Y.-Z."/>
            <person name="Lai M.-C."/>
        </authorList>
    </citation>
    <scope>NUCLEOTIDE SEQUENCE [LARGE SCALE GENOMIC DNA]</scope>
    <source>
        <strain evidence="18 19">FWC-SCC4</strain>
    </source>
</reference>
<dbReference type="SUPFAM" id="SSF102114">
    <property type="entry name" value="Radical SAM enzymes"/>
    <property type="match status" value="1"/>
</dbReference>
<comment type="similarity">
    <text evidence="2">Belongs to the ELP3 family.</text>
</comment>
<keyword evidence="19" id="KW-1185">Reference proteome</keyword>
<keyword evidence="10 15" id="KW-0408">Iron</keyword>
<dbReference type="Proteomes" id="UP001301797">
    <property type="component" value="Chromosome"/>
</dbReference>